<dbReference type="GO" id="GO:0003677">
    <property type="term" value="F:DNA binding"/>
    <property type="evidence" value="ECO:0007669"/>
    <property type="project" value="InterPro"/>
</dbReference>
<dbReference type="InterPro" id="IPR047650">
    <property type="entry name" value="Transpos_IS110"/>
</dbReference>
<dbReference type="InterPro" id="IPR002525">
    <property type="entry name" value="Transp_IS110-like_N"/>
</dbReference>
<reference evidence="3" key="1">
    <citation type="journal article" date="2015" name="Nature">
        <title>Complex archaea that bridge the gap between prokaryotes and eukaryotes.</title>
        <authorList>
            <person name="Spang A."/>
            <person name="Saw J.H."/>
            <person name="Jorgensen S.L."/>
            <person name="Zaremba-Niedzwiedzka K."/>
            <person name="Martijn J."/>
            <person name="Lind A.E."/>
            <person name="van Eijk R."/>
            <person name="Schleper C."/>
            <person name="Guy L."/>
            <person name="Ettema T.J."/>
        </authorList>
    </citation>
    <scope>NUCLEOTIDE SEQUENCE</scope>
</reference>
<proteinExistence type="predicted"/>
<gene>
    <name evidence="3" type="ORF">LCGC14_2361370</name>
</gene>
<dbReference type="Pfam" id="PF01548">
    <property type="entry name" value="DEDD_Tnp_IS110"/>
    <property type="match status" value="1"/>
</dbReference>
<dbReference type="Pfam" id="PF02371">
    <property type="entry name" value="Transposase_20"/>
    <property type="match status" value="1"/>
</dbReference>
<dbReference type="PANTHER" id="PTHR33055">
    <property type="entry name" value="TRANSPOSASE FOR INSERTION SEQUENCE ELEMENT IS1111A"/>
    <property type="match status" value="1"/>
</dbReference>
<evidence type="ECO:0000259" key="1">
    <source>
        <dbReference type="Pfam" id="PF01548"/>
    </source>
</evidence>
<dbReference type="EMBL" id="LAZR01034597">
    <property type="protein sequence ID" value="KKL44869.1"/>
    <property type="molecule type" value="Genomic_DNA"/>
</dbReference>
<dbReference type="GO" id="GO:0004803">
    <property type="term" value="F:transposase activity"/>
    <property type="evidence" value="ECO:0007669"/>
    <property type="project" value="InterPro"/>
</dbReference>
<dbReference type="PANTHER" id="PTHR33055:SF3">
    <property type="entry name" value="PUTATIVE TRANSPOSASE FOR IS117-RELATED"/>
    <property type="match status" value="1"/>
</dbReference>
<dbReference type="InterPro" id="IPR003346">
    <property type="entry name" value="Transposase_20"/>
</dbReference>
<dbReference type="NCBIfam" id="NF033542">
    <property type="entry name" value="transpos_IS110"/>
    <property type="match status" value="1"/>
</dbReference>
<accession>A0A0F9C6S0</accession>
<dbReference type="GO" id="GO:0006313">
    <property type="term" value="P:DNA transposition"/>
    <property type="evidence" value="ECO:0007669"/>
    <property type="project" value="InterPro"/>
</dbReference>
<dbReference type="AlphaFoldDB" id="A0A0F9C6S0"/>
<comment type="caution">
    <text evidence="3">The sequence shown here is derived from an EMBL/GenBank/DDBJ whole genome shotgun (WGS) entry which is preliminary data.</text>
</comment>
<name>A0A0F9C6S0_9ZZZZ</name>
<feature type="domain" description="Transposase IS110-like N-terminal" evidence="1">
    <location>
        <begin position="20"/>
        <end position="178"/>
    </location>
</feature>
<sequence>MKDIEAKKVRVINKETLIVTVDISKVTNVGYCRCPNGIDIKPFSFMNNFHGFNTFWDRIMKTRNTHDLKEIVVGFEPTGPYGEPLTNFMKKKKVKLIQINPMHTKRVKELEGNSPNKTDQKDPKVIADIIELGHALTVVQPEGPAAELRRLTHARERAMQRRTAIFNQLQDLVFVIFPEFSQVFKDVKVRSAIFILENCPTPEDIIKYKLKNLITTLRKVSRGQLGEERAKELYAAAKTSVGIKEGRQSILFEIKEILSIIKTTEDFVAEIEAEMSLHLEHIPYSRFILSIKGVGDITVAGLIGEVGDFREYKTISEILKFSGLDLFEISSGRHKGQRRISKRGRSLVRKLLFFAAINVVRKGGIMHGYYQGCLARGMLKMKALIAVSRKLLGLILALVRDHSEYIENYTVEQDLKKAA</sequence>
<organism evidence="3">
    <name type="scientific">marine sediment metagenome</name>
    <dbReference type="NCBI Taxonomy" id="412755"/>
    <lineage>
        <taxon>unclassified sequences</taxon>
        <taxon>metagenomes</taxon>
        <taxon>ecological metagenomes</taxon>
    </lineage>
</organism>
<evidence type="ECO:0000259" key="2">
    <source>
        <dbReference type="Pfam" id="PF02371"/>
    </source>
</evidence>
<protein>
    <submittedName>
        <fullName evidence="3">Uncharacterized protein</fullName>
    </submittedName>
</protein>
<evidence type="ECO:0000313" key="3">
    <source>
        <dbReference type="EMBL" id="KKL44869.1"/>
    </source>
</evidence>
<feature type="domain" description="Transposase IS116/IS110/IS902 C-terminal" evidence="2">
    <location>
        <begin position="287"/>
        <end position="371"/>
    </location>
</feature>